<dbReference type="SMART" id="SM00327">
    <property type="entry name" value="VWA"/>
    <property type="match status" value="1"/>
</dbReference>
<evidence type="ECO:0000313" key="3">
    <source>
        <dbReference type="EMBL" id="MBP2474346.1"/>
    </source>
</evidence>
<keyword evidence="1" id="KW-0472">Membrane</keyword>
<dbReference type="RefSeq" id="WP_086786815.1">
    <property type="nucleotide sequence ID" value="NZ_JAGIOO010000001.1"/>
</dbReference>
<dbReference type="Pfam" id="PF13519">
    <property type="entry name" value="VWA_2"/>
    <property type="match status" value="1"/>
</dbReference>
<protein>
    <submittedName>
        <fullName evidence="3">Ca-activated chloride channel family protein</fullName>
    </submittedName>
</protein>
<dbReference type="InterPro" id="IPR002035">
    <property type="entry name" value="VWF_A"/>
</dbReference>
<proteinExistence type="predicted"/>
<sequence length="611" mass="65600">MADGLLRRLRWWFVGLAIFGVVLLVAVRPGGPFEPGPPPPAPCTGDVVDVSVVVSPEKLDLMGALAREYGQAKRSVRGRCAAAHVVKSSELAGGGAVEAMACGWDPAYLGRPRPDAWSPAAVTWLKVAQQRHLKCPDKPTGVSPTADRDAVSLAKTPLVVGMPEPMAKALGWPEKSIGWRTLLELSLDPAGWARYGHPEWGAFRLGKTNPGLSTSGLHATIATFFAGTGHSDDLSESDLGDQAAAGYVRGVEQSVVHYGDTTLTFLQNLYEAGARPGASGLDYISAVTVEEKSVLDFNRGQPEGRTEGSPAPPKVPLAAVYPHEGTLMSDNPYLVLEWPDADPLRKAVAKDFQGFLTERAHRFTEAGFRGPDGKPGQALREAKGVLADRDVKLMNSPSGPVIARMPELWQQLRKRANVLMVLDTSGSMNDPTVPGGPTRLDTAKQAAVGAALDGLAPDDRLGLWTFSSPLGSERTPWRALVEQGPVAQVLPRYREEIGKLKQGNGGTALYATIRQVQRELRASLDPSRINAVVLLSDGANQYPEDENLDSLVEDLKANSPEKSVRVFPIAYGEDGHLRVLERIAQASRAKAYDSSDPTSLDKVLTQVLSNF</sequence>
<organism evidence="3 4">
    <name type="scientific">Crossiella equi</name>
    <dbReference type="NCBI Taxonomy" id="130796"/>
    <lineage>
        <taxon>Bacteria</taxon>
        <taxon>Bacillati</taxon>
        <taxon>Actinomycetota</taxon>
        <taxon>Actinomycetes</taxon>
        <taxon>Pseudonocardiales</taxon>
        <taxon>Pseudonocardiaceae</taxon>
        <taxon>Crossiella</taxon>
    </lineage>
</organism>
<accession>A0ABS5ACP3</accession>
<dbReference type="PANTHER" id="PTHR10579">
    <property type="entry name" value="CALCIUM-ACTIVATED CHLORIDE CHANNEL REGULATOR"/>
    <property type="match status" value="1"/>
</dbReference>
<dbReference type="Gene3D" id="3.40.50.410">
    <property type="entry name" value="von Willebrand factor, type A domain"/>
    <property type="match status" value="1"/>
</dbReference>
<keyword evidence="1" id="KW-1133">Transmembrane helix</keyword>
<keyword evidence="4" id="KW-1185">Reference proteome</keyword>
<dbReference type="EMBL" id="JAGIOO010000001">
    <property type="protein sequence ID" value="MBP2474346.1"/>
    <property type="molecule type" value="Genomic_DNA"/>
</dbReference>
<feature type="domain" description="VWFA" evidence="2">
    <location>
        <begin position="417"/>
        <end position="607"/>
    </location>
</feature>
<dbReference type="SUPFAM" id="SSF53300">
    <property type="entry name" value="vWA-like"/>
    <property type="match status" value="1"/>
</dbReference>
<dbReference type="InterPro" id="IPR051266">
    <property type="entry name" value="CLCR"/>
</dbReference>
<dbReference type="PANTHER" id="PTHR10579:SF43">
    <property type="entry name" value="ZINC FINGER (C3HC4-TYPE RING FINGER) FAMILY PROTEIN"/>
    <property type="match status" value="1"/>
</dbReference>
<evidence type="ECO:0000256" key="1">
    <source>
        <dbReference type="SAM" id="Phobius"/>
    </source>
</evidence>
<dbReference type="Proteomes" id="UP001519363">
    <property type="component" value="Unassembled WGS sequence"/>
</dbReference>
<evidence type="ECO:0000259" key="2">
    <source>
        <dbReference type="PROSITE" id="PS50234"/>
    </source>
</evidence>
<reference evidence="3 4" key="1">
    <citation type="submission" date="2021-03" db="EMBL/GenBank/DDBJ databases">
        <title>Sequencing the genomes of 1000 actinobacteria strains.</title>
        <authorList>
            <person name="Klenk H.-P."/>
        </authorList>
    </citation>
    <scope>NUCLEOTIDE SEQUENCE [LARGE SCALE GENOMIC DNA]</scope>
    <source>
        <strain evidence="3 4">DSM 44580</strain>
    </source>
</reference>
<evidence type="ECO:0000313" key="4">
    <source>
        <dbReference type="Proteomes" id="UP001519363"/>
    </source>
</evidence>
<dbReference type="InterPro" id="IPR036465">
    <property type="entry name" value="vWFA_dom_sf"/>
</dbReference>
<feature type="transmembrane region" description="Helical" evidence="1">
    <location>
        <begin position="12"/>
        <end position="31"/>
    </location>
</feature>
<comment type="caution">
    <text evidence="3">The sequence shown here is derived from an EMBL/GenBank/DDBJ whole genome shotgun (WGS) entry which is preliminary data.</text>
</comment>
<name>A0ABS5ACP3_9PSEU</name>
<dbReference type="PROSITE" id="PS50234">
    <property type="entry name" value="VWFA"/>
    <property type="match status" value="1"/>
</dbReference>
<gene>
    <name evidence="3" type="ORF">JOF53_003218</name>
</gene>
<keyword evidence="1" id="KW-0812">Transmembrane</keyword>